<evidence type="ECO:0000259" key="3">
    <source>
        <dbReference type="Pfam" id="PF00535"/>
    </source>
</evidence>
<evidence type="ECO:0000313" key="4">
    <source>
        <dbReference type="EMBL" id="EKW98853.1"/>
    </source>
</evidence>
<dbReference type="InterPro" id="IPR029044">
    <property type="entry name" value="Nucleotide-diphossugar_trans"/>
</dbReference>
<dbReference type="STRING" id="1227363.D271_04920"/>
<dbReference type="InterPro" id="IPR001173">
    <property type="entry name" value="Glyco_trans_2-like"/>
</dbReference>
<evidence type="ECO:0000256" key="2">
    <source>
        <dbReference type="ARBA" id="ARBA00022679"/>
    </source>
</evidence>
<evidence type="ECO:0000313" key="5">
    <source>
        <dbReference type="Proteomes" id="UP000011912"/>
    </source>
</evidence>
<dbReference type="EMBL" id="ANAG01000014">
    <property type="protein sequence ID" value="EKW98853.1"/>
    <property type="molecule type" value="Genomic_DNA"/>
</dbReference>
<keyword evidence="1" id="KW-0328">Glycosyltransferase</keyword>
<dbReference type="SUPFAM" id="SSF53448">
    <property type="entry name" value="Nucleotide-diphospho-sugar transferases"/>
    <property type="match status" value="1"/>
</dbReference>
<dbReference type="PANTHER" id="PTHR22916:SF51">
    <property type="entry name" value="GLYCOSYLTRANSFERASE EPSH-RELATED"/>
    <property type="match status" value="1"/>
</dbReference>
<dbReference type="Proteomes" id="UP000011912">
    <property type="component" value="Unassembled WGS sequence"/>
</dbReference>
<protein>
    <submittedName>
        <fullName evidence="4">Exopolysaccharide biosynthesis protein, sugar transferase</fullName>
    </submittedName>
</protein>
<dbReference type="Pfam" id="PF00535">
    <property type="entry name" value="Glycos_transf_2"/>
    <property type="match status" value="1"/>
</dbReference>
<organism evidence="4 5">
    <name type="scientific">Ligilactobacillus saerimneri 30a</name>
    <dbReference type="NCBI Taxonomy" id="1227363"/>
    <lineage>
        <taxon>Bacteria</taxon>
        <taxon>Bacillati</taxon>
        <taxon>Bacillota</taxon>
        <taxon>Bacilli</taxon>
        <taxon>Lactobacillales</taxon>
        <taxon>Lactobacillaceae</taxon>
        <taxon>Ligilactobacillus</taxon>
    </lineage>
</organism>
<dbReference type="PATRIC" id="fig|1227363.6.peg.961"/>
<feature type="domain" description="Glycosyltransferase 2-like" evidence="3">
    <location>
        <begin position="9"/>
        <end position="177"/>
    </location>
</feature>
<evidence type="ECO:0000256" key="1">
    <source>
        <dbReference type="ARBA" id="ARBA00022676"/>
    </source>
</evidence>
<dbReference type="CDD" id="cd00761">
    <property type="entry name" value="Glyco_tranf_GTA_type"/>
    <property type="match status" value="1"/>
</dbReference>
<reference evidence="4 5" key="1">
    <citation type="journal article" date="2013" name="Genome Announc.">
        <title>Genome Sequence of Lactobacillus saerimneri 30a (Formerly Lactobacillus sp. Strain 30a), a Reference Lactic Acid Bacterium Strain Producing Biogenic Amines.</title>
        <authorList>
            <person name="Romano A."/>
            <person name="Trip H."/>
            <person name="Campbell-Sills H."/>
            <person name="Bouchez O."/>
            <person name="Sherman D."/>
            <person name="Lolkema J.S."/>
            <person name="Lucas P.M."/>
        </authorList>
    </citation>
    <scope>NUCLEOTIDE SEQUENCE [LARGE SCALE GENOMIC DNA]</scope>
    <source>
        <strain evidence="4 5">30a</strain>
    </source>
</reference>
<accession>M5J475</accession>
<dbReference type="AlphaFoldDB" id="M5J475"/>
<gene>
    <name evidence="4" type="ORF">D271_04920</name>
</gene>
<name>M5J475_9LACO</name>
<proteinExistence type="predicted"/>
<dbReference type="Gene3D" id="3.90.550.10">
    <property type="entry name" value="Spore Coat Polysaccharide Biosynthesis Protein SpsA, Chain A"/>
    <property type="match status" value="1"/>
</dbReference>
<sequence length="324" mass="37510">MKEKMSIAVIIPVYNMKNRLRQCVESLIRQTIDNYKIYLIDDGSTDGSGQICDELQSEFDSKVVVLHKVNGGVSDARNFGIVNSESDLITFVDPDDYVSKFYLENLYVALTSAEADIACCRFVEQPEYENLKIEEATLDLKEIDKYSSDEALKILLYQRGIDFAVWGKLFRRELFENIKFPIGKRYEDVPVTLRLFAKSNCVVIYDSQDYIYWQRTEGMMNSSFNDTKLDIVEMMEDMLVFIKVERPQLIRAAKCRYFAGLSNVYFQIPKDHEAKKKIWRILKSIRKEVSCNKEASHKVRLGALLSYLGSQPMEVIYACLKKDS</sequence>
<keyword evidence="2 4" id="KW-0808">Transferase</keyword>
<keyword evidence="5" id="KW-1185">Reference proteome</keyword>
<dbReference type="PANTHER" id="PTHR22916">
    <property type="entry name" value="GLYCOSYLTRANSFERASE"/>
    <property type="match status" value="1"/>
</dbReference>
<dbReference type="GO" id="GO:0016757">
    <property type="term" value="F:glycosyltransferase activity"/>
    <property type="evidence" value="ECO:0007669"/>
    <property type="project" value="UniProtKB-KW"/>
</dbReference>
<comment type="caution">
    <text evidence="4">The sequence shown here is derived from an EMBL/GenBank/DDBJ whole genome shotgun (WGS) entry which is preliminary data.</text>
</comment>
<dbReference type="RefSeq" id="WP_009553889.1">
    <property type="nucleotide sequence ID" value="NZ_ANAG01000014.1"/>
</dbReference>